<dbReference type="InterPro" id="IPR010260">
    <property type="entry name" value="AlpA"/>
</dbReference>
<evidence type="ECO:0008006" key="2">
    <source>
        <dbReference type="Google" id="ProtNLM"/>
    </source>
</evidence>
<dbReference type="AlphaFoldDB" id="A0A382GA70"/>
<gene>
    <name evidence="1" type="ORF">METZ01_LOCUS224663</name>
</gene>
<organism evidence="1">
    <name type="scientific">marine metagenome</name>
    <dbReference type="NCBI Taxonomy" id="408172"/>
    <lineage>
        <taxon>unclassified sequences</taxon>
        <taxon>metagenomes</taxon>
        <taxon>ecological metagenomes</taxon>
    </lineage>
</organism>
<dbReference type="Pfam" id="PF05930">
    <property type="entry name" value="Phage_AlpA"/>
    <property type="match status" value="1"/>
</dbReference>
<sequence>MTDTFLRLPKVKQRTGFGRSQIYLLIKQGKFPKQIHIGPNSVAWLDSEVSEWMKERIRLSRNNDTLGQG</sequence>
<proteinExistence type="predicted"/>
<accession>A0A382GA70</accession>
<dbReference type="EMBL" id="UINC01054288">
    <property type="protein sequence ID" value="SVB71809.1"/>
    <property type="molecule type" value="Genomic_DNA"/>
</dbReference>
<reference evidence="1" key="1">
    <citation type="submission" date="2018-05" db="EMBL/GenBank/DDBJ databases">
        <authorList>
            <person name="Lanie J.A."/>
            <person name="Ng W.-L."/>
            <person name="Kazmierczak K.M."/>
            <person name="Andrzejewski T.M."/>
            <person name="Davidsen T.M."/>
            <person name="Wayne K.J."/>
            <person name="Tettelin H."/>
            <person name="Glass J.I."/>
            <person name="Rusch D."/>
            <person name="Podicherti R."/>
            <person name="Tsui H.-C.T."/>
            <person name="Winkler M.E."/>
        </authorList>
    </citation>
    <scope>NUCLEOTIDE SEQUENCE</scope>
</reference>
<dbReference type="PANTHER" id="PTHR36154">
    <property type="entry name" value="DNA-BINDING TRANSCRIPTIONAL ACTIVATOR ALPA"/>
    <property type="match status" value="1"/>
</dbReference>
<dbReference type="InterPro" id="IPR052931">
    <property type="entry name" value="Prophage_regulatory_activator"/>
</dbReference>
<dbReference type="Gene3D" id="1.10.238.160">
    <property type="match status" value="1"/>
</dbReference>
<protein>
    <recommendedName>
        <fullName evidence="2">AlpA family transcriptional regulator</fullName>
    </recommendedName>
</protein>
<dbReference type="PANTHER" id="PTHR36154:SF1">
    <property type="entry name" value="DNA-BINDING TRANSCRIPTIONAL ACTIVATOR ALPA"/>
    <property type="match status" value="1"/>
</dbReference>
<evidence type="ECO:0000313" key="1">
    <source>
        <dbReference type="EMBL" id="SVB71809.1"/>
    </source>
</evidence>
<name>A0A382GA70_9ZZZZ</name>